<organism evidence="1 2">
    <name type="scientific">Lichenifustis flavocetrariae</name>
    <dbReference type="NCBI Taxonomy" id="2949735"/>
    <lineage>
        <taxon>Bacteria</taxon>
        <taxon>Pseudomonadati</taxon>
        <taxon>Pseudomonadota</taxon>
        <taxon>Alphaproteobacteria</taxon>
        <taxon>Hyphomicrobiales</taxon>
        <taxon>Lichenihabitantaceae</taxon>
        <taxon>Lichenifustis</taxon>
    </lineage>
</organism>
<comment type="caution">
    <text evidence="1">The sequence shown here is derived from an EMBL/GenBank/DDBJ whole genome shotgun (WGS) entry which is preliminary data.</text>
</comment>
<evidence type="ECO:0000313" key="2">
    <source>
        <dbReference type="Proteomes" id="UP001165667"/>
    </source>
</evidence>
<dbReference type="AlphaFoldDB" id="A0AA42CR35"/>
<keyword evidence="2" id="KW-1185">Reference proteome</keyword>
<dbReference type="Proteomes" id="UP001165667">
    <property type="component" value="Unassembled WGS sequence"/>
</dbReference>
<evidence type="ECO:0000313" key="1">
    <source>
        <dbReference type="EMBL" id="MCW6512050.1"/>
    </source>
</evidence>
<sequence>MPLTLHEASMAVMIHGFHNLAGVLERARLHAEEQSIDEAQFLDALLFDDMMTMRQQVQRASDTAKRAAIRVAGVADVSMLDDEASFADLSRRIEATVAFLRAVPPEAIDGGADASVALPTGDGNVRTLTGQAYMLEFAVPNFFFHLTTAYDLLRHKGVPVGKRHFLGWE</sequence>
<dbReference type="InterPro" id="IPR018531">
    <property type="entry name" value="DUF1993"/>
</dbReference>
<accession>A0AA42CR35</accession>
<dbReference type="RefSeq" id="WP_282588429.1">
    <property type="nucleotide sequence ID" value="NZ_JAMOIM010000039.1"/>
</dbReference>
<dbReference type="InterPro" id="IPR034660">
    <property type="entry name" value="DinB/YfiT-like"/>
</dbReference>
<reference evidence="1" key="1">
    <citation type="submission" date="2022-05" db="EMBL/GenBank/DDBJ databases">
        <authorList>
            <person name="Pankratov T."/>
        </authorList>
    </citation>
    <scope>NUCLEOTIDE SEQUENCE</scope>
    <source>
        <strain evidence="1">BP6-180914</strain>
    </source>
</reference>
<dbReference type="Gene3D" id="1.20.120.450">
    <property type="entry name" value="dinb family like domain"/>
    <property type="match status" value="1"/>
</dbReference>
<name>A0AA42CR35_9HYPH</name>
<gene>
    <name evidence="1" type="ORF">M8523_29365</name>
</gene>
<dbReference type="PANTHER" id="PTHR36922:SF1">
    <property type="entry name" value="DUF1993 DOMAIN-CONTAINING PROTEIN"/>
    <property type="match status" value="1"/>
</dbReference>
<dbReference type="PANTHER" id="PTHR36922">
    <property type="entry name" value="BLL2446 PROTEIN"/>
    <property type="match status" value="1"/>
</dbReference>
<dbReference type="Pfam" id="PF09351">
    <property type="entry name" value="DUF1993"/>
    <property type="match status" value="1"/>
</dbReference>
<dbReference type="EMBL" id="JAMOIM010000039">
    <property type="protein sequence ID" value="MCW6512050.1"/>
    <property type="molecule type" value="Genomic_DNA"/>
</dbReference>
<proteinExistence type="predicted"/>
<dbReference type="SUPFAM" id="SSF109854">
    <property type="entry name" value="DinB/YfiT-like putative metalloenzymes"/>
    <property type="match status" value="1"/>
</dbReference>
<protein>
    <submittedName>
        <fullName evidence="1">DUF1993 domain-containing protein</fullName>
    </submittedName>
</protein>